<feature type="compositionally biased region" description="Low complexity" evidence="1">
    <location>
        <begin position="36"/>
        <end position="46"/>
    </location>
</feature>
<gene>
    <name evidence="2" type="ORF">M9458_006302</name>
</gene>
<evidence type="ECO:0000256" key="1">
    <source>
        <dbReference type="SAM" id="MobiDB-lite"/>
    </source>
</evidence>
<keyword evidence="3" id="KW-1185">Reference proteome</keyword>
<dbReference type="EMBL" id="JAMKFB020000003">
    <property type="protein sequence ID" value="KAL0197762.1"/>
    <property type="molecule type" value="Genomic_DNA"/>
</dbReference>
<sequence>MRLVSMQHRVRRAAESEEEPKPAPPPPPPPSHHSHNFMNMKNKFFNELNHLP</sequence>
<feature type="compositionally biased region" description="Pro residues" evidence="1">
    <location>
        <begin position="22"/>
        <end position="31"/>
    </location>
</feature>
<reference evidence="2 3" key="1">
    <citation type="submission" date="2024-05" db="EMBL/GenBank/DDBJ databases">
        <title>Genome sequencing and assembly of Indian major carp, Cirrhinus mrigala (Hamilton, 1822).</title>
        <authorList>
            <person name="Mohindra V."/>
            <person name="Chowdhury L.M."/>
            <person name="Lal K."/>
            <person name="Jena J.K."/>
        </authorList>
    </citation>
    <scope>NUCLEOTIDE SEQUENCE [LARGE SCALE GENOMIC DNA]</scope>
    <source>
        <strain evidence="2">CM1030</strain>
        <tissue evidence="2">Blood</tissue>
    </source>
</reference>
<feature type="region of interest" description="Disordered" evidence="1">
    <location>
        <begin position="1"/>
        <end position="52"/>
    </location>
</feature>
<name>A0ABD0RGT9_CIRMR</name>
<dbReference type="AlphaFoldDB" id="A0ABD0RGT9"/>
<proteinExistence type="predicted"/>
<feature type="compositionally biased region" description="Basic and acidic residues" evidence="1">
    <location>
        <begin position="12"/>
        <end position="21"/>
    </location>
</feature>
<evidence type="ECO:0000313" key="2">
    <source>
        <dbReference type="EMBL" id="KAL0197762.1"/>
    </source>
</evidence>
<evidence type="ECO:0000313" key="3">
    <source>
        <dbReference type="Proteomes" id="UP001529510"/>
    </source>
</evidence>
<feature type="non-terminal residue" evidence="2">
    <location>
        <position position="52"/>
    </location>
</feature>
<organism evidence="2 3">
    <name type="scientific">Cirrhinus mrigala</name>
    <name type="common">Mrigala</name>
    <dbReference type="NCBI Taxonomy" id="683832"/>
    <lineage>
        <taxon>Eukaryota</taxon>
        <taxon>Metazoa</taxon>
        <taxon>Chordata</taxon>
        <taxon>Craniata</taxon>
        <taxon>Vertebrata</taxon>
        <taxon>Euteleostomi</taxon>
        <taxon>Actinopterygii</taxon>
        <taxon>Neopterygii</taxon>
        <taxon>Teleostei</taxon>
        <taxon>Ostariophysi</taxon>
        <taxon>Cypriniformes</taxon>
        <taxon>Cyprinidae</taxon>
        <taxon>Labeoninae</taxon>
        <taxon>Labeonini</taxon>
        <taxon>Cirrhinus</taxon>
    </lineage>
</organism>
<protein>
    <submittedName>
        <fullName evidence="2">Uncharacterized protein</fullName>
    </submittedName>
</protein>
<dbReference type="Proteomes" id="UP001529510">
    <property type="component" value="Unassembled WGS sequence"/>
</dbReference>
<comment type="caution">
    <text evidence="2">The sequence shown here is derived from an EMBL/GenBank/DDBJ whole genome shotgun (WGS) entry which is preliminary data.</text>
</comment>
<accession>A0ABD0RGT9</accession>